<evidence type="ECO:0008006" key="4">
    <source>
        <dbReference type="Google" id="ProtNLM"/>
    </source>
</evidence>
<evidence type="ECO:0000313" key="2">
    <source>
        <dbReference type="EMBL" id="CAH2395591.1"/>
    </source>
</evidence>
<evidence type="ECO:0000256" key="1">
    <source>
        <dbReference type="SAM" id="SignalP"/>
    </source>
</evidence>
<dbReference type="EMBL" id="CAKXZS010000005">
    <property type="protein sequence ID" value="CAH2395591.1"/>
    <property type="molecule type" value="Genomic_DNA"/>
</dbReference>
<protein>
    <recommendedName>
        <fullName evidence="4">DUF992 domain-containing protein</fullName>
    </recommendedName>
</protein>
<evidence type="ECO:0000313" key="3">
    <source>
        <dbReference type="Proteomes" id="UP001152604"/>
    </source>
</evidence>
<feature type="chain" id="PRO_5045311773" description="DUF992 domain-containing protein" evidence="1">
    <location>
        <begin position="34"/>
        <end position="168"/>
    </location>
</feature>
<name>A0ABM9DG86_9HYPH</name>
<sequence>MFKAIRKKDPSMIKKLACAAALAATLLAAPASAGRLELGVLDCTIDGGTGYIVTSNKGVACTFRPHHGGPPEAYTGVISKLGVDVGRTHQGELIWAVLAATRDRDSGDLAGNYYGVNAEASLVTGGGANLLVGGLNSLFSLQPLNVQAQTGVNLAVAVTSLQLIHSFK</sequence>
<keyword evidence="3" id="KW-1185">Reference proteome</keyword>
<accession>A0ABM9DG86</accession>
<reference evidence="2" key="1">
    <citation type="submission" date="2022-03" db="EMBL/GenBank/DDBJ databases">
        <authorList>
            <person name="Brunel B."/>
        </authorList>
    </citation>
    <scope>NUCLEOTIDE SEQUENCE</scope>
    <source>
        <strain evidence="2">STM4922sample</strain>
    </source>
</reference>
<dbReference type="InterPro" id="IPR009333">
    <property type="entry name" value="DUF992"/>
</dbReference>
<gene>
    <name evidence="2" type="ORF">MES4922_130025</name>
</gene>
<dbReference type="Pfam" id="PF06186">
    <property type="entry name" value="DUF992"/>
    <property type="match status" value="1"/>
</dbReference>
<proteinExistence type="predicted"/>
<keyword evidence="1" id="KW-0732">Signal</keyword>
<organism evidence="2 3">
    <name type="scientific">Mesorhizobium ventifaucium</name>
    <dbReference type="NCBI Taxonomy" id="666020"/>
    <lineage>
        <taxon>Bacteria</taxon>
        <taxon>Pseudomonadati</taxon>
        <taxon>Pseudomonadota</taxon>
        <taxon>Alphaproteobacteria</taxon>
        <taxon>Hyphomicrobiales</taxon>
        <taxon>Phyllobacteriaceae</taxon>
        <taxon>Mesorhizobium</taxon>
    </lineage>
</organism>
<dbReference type="Proteomes" id="UP001152604">
    <property type="component" value="Unassembled WGS sequence"/>
</dbReference>
<feature type="signal peptide" evidence="1">
    <location>
        <begin position="1"/>
        <end position="33"/>
    </location>
</feature>
<comment type="caution">
    <text evidence="2">The sequence shown here is derived from an EMBL/GenBank/DDBJ whole genome shotgun (WGS) entry which is preliminary data.</text>
</comment>